<dbReference type="Proteomes" id="UP000295198">
    <property type="component" value="Unassembled WGS sequence"/>
</dbReference>
<protein>
    <submittedName>
        <fullName evidence="1">Uncharacterized protein</fullName>
    </submittedName>
</protein>
<name>A0A4Q4ZBD2_9ACTN</name>
<accession>A0A4Q4ZBD2</accession>
<keyword evidence="2" id="KW-1185">Reference proteome</keyword>
<evidence type="ECO:0000313" key="2">
    <source>
        <dbReference type="Proteomes" id="UP000295198"/>
    </source>
</evidence>
<dbReference type="EMBL" id="SDKM01000023">
    <property type="protein sequence ID" value="RYP84454.1"/>
    <property type="molecule type" value="Genomic_DNA"/>
</dbReference>
<comment type="caution">
    <text evidence="1">The sequence shown here is derived from an EMBL/GenBank/DDBJ whole genome shotgun (WGS) entry which is preliminary data.</text>
</comment>
<dbReference type="AlphaFoldDB" id="A0A4Q4ZBD2"/>
<dbReference type="RefSeq" id="WP_134718938.1">
    <property type="nucleotide sequence ID" value="NZ_SDKM01000023.1"/>
</dbReference>
<proteinExistence type="predicted"/>
<gene>
    <name evidence="1" type="ORF">EKO23_15650</name>
</gene>
<sequence length="66" mass="6717">MSVTVVLGTLVGGRGPLVAGRSSRLVGAGAAADLRVRLGSRSAALRVPKARTVTVMTAVAISQMIW</sequence>
<evidence type="ECO:0000313" key="1">
    <source>
        <dbReference type="EMBL" id="RYP84454.1"/>
    </source>
</evidence>
<reference evidence="1 2" key="1">
    <citation type="submission" date="2019-01" db="EMBL/GenBank/DDBJ databases">
        <title>Nocardioides guangzhouensis sp. nov., an actinobacterium isolated from soil.</title>
        <authorList>
            <person name="Fu Y."/>
            <person name="Cai Y."/>
            <person name="Lin Z."/>
            <person name="Chen P."/>
        </authorList>
    </citation>
    <scope>NUCLEOTIDE SEQUENCE [LARGE SCALE GENOMIC DNA]</scope>
    <source>
        <strain evidence="1 2">130</strain>
    </source>
</reference>
<organism evidence="1 2">
    <name type="scientific">Nocardioides guangzhouensis</name>
    <dbReference type="NCBI Taxonomy" id="2497878"/>
    <lineage>
        <taxon>Bacteria</taxon>
        <taxon>Bacillati</taxon>
        <taxon>Actinomycetota</taxon>
        <taxon>Actinomycetes</taxon>
        <taxon>Propionibacteriales</taxon>
        <taxon>Nocardioidaceae</taxon>
        <taxon>Nocardioides</taxon>
    </lineage>
</organism>